<dbReference type="CDD" id="cd08646">
    <property type="entry name" value="FMT_core_Met-tRNA-FMT_N"/>
    <property type="match status" value="1"/>
</dbReference>
<evidence type="ECO:0000256" key="1">
    <source>
        <dbReference type="ARBA" id="ARBA00010699"/>
    </source>
</evidence>
<dbReference type="Pfam" id="PF00551">
    <property type="entry name" value="Formyl_trans_N"/>
    <property type="match status" value="1"/>
</dbReference>
<dbReference type="PANTHER" id="PTHR11138">
    <property type="entry name" value="METHIONYL-TRNA FORMYLTRANSFERASE"/>
    <property type="match status" value="1"/>
</dbReference>
<dbReference type="GO" id="GO:0004479">
    <property type="term" value="F:methionyl-tRNA formyltransferase activity"/>
    <property type="evidence" value="ECO:0007669"/>
    <property type="project" value="UniProtKB-EC"/>
</dbReference>
<organism evidence="7 8">
    <name type="scientific">Aspergillus versicolor CBS 583.65</name>
    <dbReference type="NCBI Taxonomy" id="1036611"/>
    <lineage>
        <taxon>Eukaryota</taxon>
        <taxon>Fungi</taxon>
        <taxon>Dikarya</taxon>
        <taxon>Ascomycota</taxon>
        <taxon>Pezizomycotina</taxon>
        <taxon>Eurotiomycetes</taxon>
        <taxon>Eurotiomycetidae</taxon>
        <taxon>Eurotiales</taxon>
        <taxon>Aspergillaceae</taxon>
        <taxon>Aspergillus</taxon>
        <taxon>Aspergillus subgen. Nidulantes</taxon>
    </lineage>
</organism>
<evidence type="ECO:0000313" key="8">
    <source>
        <dbReference type="Proteomes" id="UP000184073"/>
    </source>
</evidence>
<comment type="similarity">
    <text evidence="1">Belongs to the Fmt family.</text>
</comment>
<dbReference type="VEuPathDB" id="FungiDB:ASPVEDRAFT_132140"/>
<dbReference type="GeneID" id="63722402"/>
<proteinExistence type="inferred from homology"/>
<dbReference type="PANTHER" id="PTHR11138:SF5">
    <property type="entry name" value="METHIONYL-TRNA FORMYLTRANSFERASE, MITOCHONDRIAL"/>
    <property type="match status" value="1"/>
</dbReference>
<dbReference type="Proteomes" id="UP000184073">
    <property type="component" value="Unassembled WGS sequence"/>
</dbReference>
<dbReference type="OrthoDB" id="10268103at2759"/>
<feature type="domain" description="Formyl transferase C-terminal" evidence="6">
    <location>
        <begin position="253"/>
        <end position="368"/>
    </location>
</feature>
<dbReference type="Pfam" id="PF02911">
    <property type="entry name" value="Formyl_trans_C"/>
    <property type="match status" value="1"/>
</dbReference>
<accession>A0A1L9PN49</accession>
<name>A0A1L9PN49_ASPVE</name>
<dbReference type="GO" id="GO:0005739">
    <property type="term" value="C:mitochondrion"/>
    <property type="evidence" value="ECO:0007669"/>
    <property type="project" value="TreeGrafter"/>
</dbReference>
<evidence type="ECO:0000259" key="6">
    <source>
        <dbReference type="Pfam" id="PF02911"/>
    </source>
</evidence>
<keyword evidence="3" id="KW-0808">Transferase</keyword>
<keyword evidence="8" id="KW-1185">Reference proteome</keyword>
<dbReference type="EC" id="2.1.2.9" evidence="2"/>
<dbReference type="InterPro" id="IPR036477">
    <property type="entry name" value="Formyl_transf_N_sf"/>
</dbReference>
<reference evidence="8" key="1">
    <citation type="journal article" date="2017" name="Genome Biol.">
        <title>Comparative genomics reveals high biological diversity and specific adaptations in the industrially and medically important fungal genus Aspergillus.</title>
        <authorList>
            <person name="de Vries R.P."/>
            <person name="Riley R."/>
            <person name="Wiebenga A."/>
            <person name="Aguilar-Osorio G."/>
            <person name="Amillis S."/>
            <person name="Uchima C.A."/>
            <person name="Anderluh G."/>
            <person name="Asadollahi M."/>
            <person name="Askin M."/>
            <person name="Barry K."/>
            <person name="Battaglia E."/>
            <person name="Bayram O."/>
            <person name="Benocci T."/>
            <person name="Braus-Stromeyer S.A."/>
            <person name="Caldana C."/>
            <person name="Canovas D."/>
            <person name="Cerqueira G.C."/>
            <person name="Chen F."/>
            <person name="Chen W."/>
            <person name="Choi C."/>
            <person name="Clum A."/>
            <person name="Dos Santos R.A."/>
            <person name="Damasio A.R."/>
            <person name="Diallinas G."/>
            <person name="Emri T."/>
            <person name="Fekete E."/>
            <person name="Flipphi M."/>
            <person name="Freyberg S."/>
            <person name="Gallo A."/>
            <person name="Gournas C."/>
            <person name="Habgood R."/>
            <person name="Hainaut M."/>
            <person name="Harispe M.L."/>
            <person name="Henrissat B."/>
            <person name="Hilden K.S."/>
            <person name="Hope R."/>
            <person name="Hossain A."/>
            <person name="Karabika E."/>
            <person name="Karaffa L."/>
            <person name="Karanyi Z."/>
            <person name="Krasevec N."/>
            <person name="Kuo A."/>
            <person name="Kusch H."/>
            <person name="LaButti K."/>
            <person name="Lagendijk E.L."/>
            <person name="Lapidus A."/>
            <person name="Levasseur A."/>
            <person name="Lindquist E."/>
            <person name="Lipzen A."/>
            <person name="Logrieco A.F."/>
            <person name="MacCabe A."/>
            <person name="Maekelae M.R."/>
            <person name="Malavazi I."/>
            <person name="Melin P."/>
            <person name="Meyer V."/>
            <person name="Mielnichuk N."/>
            <person name="Miskei M."/>
            <person name="Molnar A.P."/>
            <person name="Mule G."/>
            <person name="Ngan C.Y."/>
            <person name="Orejas M."/>
            <person name="Orosz E."/>
            <person name="Ouedraogo J.P."/>
            <person name="Overkamp K.M."/>
            <person name="Park H.-S."/>
            <person name="Perrone G."/>
            <person name="Piumi F."/>
            <person name="Punt P.J."/>
            <person name="Ram A.F."/>
            <person name="Ramon A."/>
            <person name="Rauscher S."/>
            <person name="Record E."/>
            <person name="Riano-Pachon D.M."/>
            <person name="Robert V."/>
            <person name="Roehrig J."/>
            <person name="Ruller R."/>
            <person name="Salamov A."/>
            <person name="Salih N.S."/>
            <person name="Samson R.A."/>
            <person name="Sandor E."/>
            <person name="Sanguinetti M."/>
            <person name="Schuetze T."/>
            <person name="Sepcic K."/>
            <person name="Shelest E."/>
            <person name="Sherlock G."/>
            <person name="Sophianopoulou V."/>
            <person name="Squina F.M."/>
            <person name="Sun H."/>
            <person name="Susca A."/>
            <person name="Todd R.B."/>
            <person name="Tsang A."/>
            <person name="Unkles S.E."/>
            <person name="van de Wiele N."/>
            <person name="van Rossen-Uffink D."/>
            <person name="Oliveira J.V."/>
            <person name="Vesth T.C."/>
            <person name="Visser J."/>
            <person name="Yu J.-H."/>
            <person name="Zhou M."/>
            <person name="Andersen M.R."/>
            <person name="Archer D.B."/>
            <person name="Baker S.E."/>
            <person name="Benoit I."/>
            <person name="Brakhage A.A."/>
            <person name="Braus G.H."/>
            <person name="Fischer R."/>
            <person name="Frisvad J.C."/>
            <person name="Goldman G.H."/>
            <person name="Houbraken J."/>
            <person name="Oakley B."/>
            <person name="Pocsi I."/>
            <person name="Scazzocchio C."/>
            <person name="Seiboth B."/>
            <person name="vanKuyk P.A."/>
            <person name="Wortman J."/>
            <person name="Dyer P.S."/>
            <person name="Grigoriev I.V."/>
        </authorList>
    </citation>
    <scope>NUCLEOTIDE SEQUENCE [LARGE SCALE GENOMIC DNA]</scope>
    <source>
        <strain evidence="8">CBS 583.65</strain>
    </source>
</reference>
<dbReference type="InterPro" id="IPR002376">
    <property type="entry name" value="Formyl_transf_N"/>
</dbReference>
<dbReference type="EMBL" id="KV878129">
    <property type="protein sequence ID" value="OJJ02923.1"/>
    <property type="molecule type" value="Genomic_DNA"/>
</dbReference>
<evidence type="ECO:0000313" key="7">
    <source>
        <dbReference type="EMBL" id="OJJ02923.1"/>
    </source>
</evidence>
<dbReference type="AlphaFoldDB" id="A0A1L9PN49"/>
<evidence type="ECO:0000256" key="2">
    <source>
        <dbReference type="ARBA" id="ARBA00012261"/>
    </source>
</evidence>
<dbReference type="SUPFAM" id="SSF53328">
    <property type="entry name" value="Formyltransferase"/>
    <property type="match status" value="1"/>
</dbReference>
<evidence type="ECO:0000256" key="3">
    <source>
        <dbReference type="ARBA" id="ARBA00022679"/>
    </source>
</evidence>
<feature type="domain" description="Formyl transferase N-terminal" evidence="5">
    <location>
        <begin position="36"/>
        <end position="192"/>
    </location>
</feature>
<dbReference type="InterPro" id="IPR005793">
    <property type="entry name" value="Formyl_trans_C"/>
</dbReference>
<gene>
    <name evidence="7" type="ORF">ASPVEDRAFT_132140</name>
</gene>
<sequence>MFISRGSGSLCLYRQARFRPSFTLRSVSSKTYDPLRILFCGSDEFSIASLKALHAEHVKQPDRIASIDVVCRPGKRVGRGLKQIREVPIKAAATKLSLPIHEIDTFTGWKPPILPEGPINLIVAVSFGLFVPPRILHGAKYGGLNVHPSLLPDFRGPAPLHHTLLAGRSMTGVTLQTLHLQHFDHGIILAQSPSPGFAVPNPDSCTVPELLDVVAPKGADILVEGIRKGLFAPPVEDAGWYSSEHNELTHAAKIKPEDRHIDWANWTWTDISRRHRVLGPLWSKSLVFGQPTGHIPTFQQRRVILSEFEEVQPLKGSEAFALVPGLPFIDGEHTVKSDSGKGVYVFTRDGRLIKIHQMKVEGQQNADALRAALKAGMIGSRTFSSYDAPFAPFHNPLC</sequence>
<evidence type="ECO:0000259" key="5">
    <source>
        <dbReference type="Pfam" id="PF00551"/>
    </source>
</evidence>
<evidence type="ECO:0000256" key="4">
    <source>
        <dbReference type="ARBA" id="ARBA00022917"/>
    </source>
</evidence>
<protein>
    <recommendedName>
        <fullName evidence="2">methionyl-tRNA formyltransferase</fullName>
        <ecNumber evidence="2">2.1.2.9</ecNumber>
    </recommendedName>
</protein>
<dbReference type="RefSeq" id="XP_040668685.1">
    <property type="nucleotide sequence ID" value="XM_040806891.1"/>
</dbReference>
<dbReference type="FunFam" id="3.40.50.12230:FF:000004">
    <property type="entry name" value="Methionyl-tRNA formyltransferase family protein, putative"/>
    <property type="match status" value="1"/>
</dbReference>
<dbReference type="InterPro" id="IPR041711">
    <property type="entry name" value="Met-tRNA-FMT_N"/>
</dbReference>
<dbReference type="STRING" id="1036611.A0A1L9PN49"/>
<keyword evidence="4" id="KW-0648">Protein biosynthesis</keyword>
<dbReference type="Gene3D" id="3.40.50.12230">
    <property type="match status" value="1"/>
</dbReference>